<proteinExistence type="predicted"/>
<dbReference type="AlphaFoldDB" id="A0A1H8USA3"/>
<organism evidence="1 2">
    <name type="scientific">Amycolatopsis saalfeldensis</name>
    <dbReference type="NCBI Taxonomy" id="394193"/>
    <lineage>
        <taxon>Bacteria</taxon>
        <taxon>Bacillati</taxon>
        <taxon>Actinomycetota</taxon>
        <taxon>Actinomycetes</taxon>
        <taxon>Pseudonocardiales</taxon>
        <taxon>Pseudonocardiaceae</taxon>
        <taxon>Amycolatopsis</taxon>
    </lineage>
</organism>
<name>A0A1H8USA3_9PSEU</name>
<gene>
    <name evidence="1" type="ORF">SAMN04489732_103425</name>
</gene>
<dbReference type="EMBL" id="FOEF01000003">
    <property type="protein sequence ID" value="SEP05784.1"/>
    <property type="molecule type" value="Genomic_DNA"/>
</dbReference>
<evidence type="ECO:0000313" key="1">
    <source>
        <dbReference type="EMBL" id="SEP05784.1"/>
    </source>
</evidence>
<sequence>MSAAVGVPGSAAARPLFRQLLGHVVASGYFEASAPVAGDYAIEYDVTKGIVYYDTLIDGVGLGSAGGPAGTANHTAATPLTAGGHLVNVAGGEGTGEADLYLVQIS</sequence>
<accession>A0A1H8USA3</accession>
<dbReference type="Proteomes" id="UP000198582">
    <property type="component" value="Unassembled WGS sequence"/>
</dbReference>
<reference evidence="2" key="1">
    <citation type="submission" date="2016-10" db="EMBL/GenBank/DDBJ databases">
        <authorList>
            <person name="Varghese N."/>
            <person name="Submissions S."/>
        </authorList>
    </citation>
    <scope>NUCLEOTIDE SEQUENCE [LARGE SCALE GENOMIC DNA]</scope>
    <source>
        <strain evidence="2">DSM 44993</strain>
    </source>
</reference>
<keyword evidence="2" id="KW-1185">Reference proteome</keyword>
<dbReference type="OrthoDB" id="9948781at2"/>
<protein>
    <submittedName>
        <fullName evidence="1">Uncharacterized protein</fullName>
    </submittedName>
</protein>
<dbReference type="RefSeq" id="WP_091615695.1">
    <property type="nucleotide sequence ID" value="NZ_FOEF01000003.1"/>
</dbReference>
<evidence type="ECO:0000313" key="2">
    <source>
        <dbReference type="Proteomes" id="UP000198582"/>
    </source>
</evidence>